<feature type="compositionally biased region" description="Basic and acidic residues" evidence="1">
    <location>
        <begin position="133"/>
        <end position="149"/>
    </location>
</feature>
<feature type="non-terminal residue" evidence="2">
    <location>
        <position position="1"/>
    </location>
</feature>
<organism evidence="2 3">
    <name type="scientific">Trypanosoma conorhini</name>
    <dbReference type="NCBI Taxonomy" id="83891"/>
    <lineage>
        <taxon>Eukaryota</taxon>
        <taxon>Discoba</taxon>
        <taxon>Euglenozoa</taxon>
        <taxon>Kinetoplastea</taxon>
        <taxon>Metakinetoplastina</taxon>
        <taxon>Trypanosomatida</taxon>
        <taxon>Trypanosomatidae</taxon>
        <taxon>Trypanosoma</taxon>
    </lineage>
</organism>
<evidence type="ECO:0000313" key="3">
    <source>
        <dbReference type="Proteomes" id="UP000284403"/>
    </source>
</evidence>
<feature type="region of interest" description="Disordered" evidence="1">
    <location>
        <begin position="1"/>
        <end position="26"/>
    </location>
</feature>
<dbReference type="EMBL" id="MKKU01000290">
    <property type="protein sequence ID" value="RNF16527.1"/>
    <property type="molecule type" value="Genomic_DNA"/>
</dbReference>
<evidence type="ECO:0000313" key="2">
    <source>
        <dbReference type="EMBL" id="RNF16527.1"/>
    </source>
</evidence>
<keyword evidence="3" id="KW-1185">Reference proteome</keyword>
<reference evidence="2 3" key="1">
    <citation type="journal article" date="2018" name="BMC Genomics">
        <title>Genomic comparison of Trypanosoma conorhini and Trypanosoma rangeli to Trypanosoma cruzi strains of high and low virulence.</title>
        <authorList>
            <person name="Bradwell K.R."/>
            <person name="Koparde V.N."/>
            <person name="Matveyev A.V."/>
            <person name="Serrano M.G."/>
            <person name="Alves J.M."/>
            <person name="Parikh H."/>
            <person name="Huang B."/>
            <person name="Lee V."/>
            <person name="Espinosa-Alvarez O."/>
            <person name="Ortiz P.A."/>
            <person name="Costa-Martins A.G."/>
            <person name="Teixeira M.M."/>
            <person name="Buck G.A."/>
        </authorList>
    </citation>
    <scope>NUCLEOTIDE SEQUENCE [LARGE SCALE GENOMIC DNA]</scope>
    <source>
        <strain evidence="2 3">025E</strain>
    </source>
</reference>
<proteinExistence type="predicted"/>
<protein>
    <submittedName>
        <fullName evidence="2">Uncharacterized protein</fullName>
    </submittedName>
</protein>
<feature type="region of interest" description="Disordered" evidence="1">
    <location>
        <begin position="75"/>
        <end position="154"/>
    </location>
</feature>
<sequence>NAHDASGDLAIAAGEKPGVAGKSNGHGAAEANIEAAVNLKNPHPSRNGAVHADPRQEAILPAPCAAVDENLRATPDKAPLRGGWGGSEQRRSSPIVSHDAPDDAREHVGASHLSREGVPVEKASKYVNASCDGNKEKEDGAAGHTEHVQKHGAAVPAVTAEAVREGEAVGIAPSAAQGADLLVKPESTSTGGEKGPLHPSTPVPHTMPDDVRARVRMSRARYEQPPAGENVQGGSYLYLTNEMKGAVSEDEHNLVPQKTAVKAVKRGWGLLRLRGERSILRGLVYVITMPQKRRRSPNRMGPLL</sequence>
<feature type="compositionally biased region" description="Basic and acidic residues" evidence="1">
    <location>
        <begin position="99"/>
        <end position="124"/>
    </location>
</feature>
<comment type="caution">
    <text evidence="2">The sequence shown here is derived from an EMBL/GenBank/DDBJ whole genome shotgun (WGS) entry which is preliminary data.</text>
</comment>
<name>A0A422PFN6_9TRYP</name>
<feature type="region of interest" description="Disordered" evidence="1">
    <location>
        <begin position="185"/>
        <end position="208"/>
    </location>
</feature>
<dbReference type="AlphaFoldDB" id="A0A422PFN6"/>
<dbReference type="Proteomes" id="UP000284403">
    <property type="component" value="Unassembled WGS sequence"/>
</dbReference>
<evidence type="ECO:0000256" key="1">
    <source>
        <dbReference type="SAM" id="MobiDB-lite"/>
    </source>
</evidence>
<dbReference type="GeneID" id="40318821"/>
<dbReference type="RefSeq" id="XP_029227844.1">
    <property type="nucleotide sequence ID" value="XM_029372111.1"/>
</dbReference>
<accession>A0A422PFN6</accession>
<gene>
    <name evidence="2" type="ORF">Tco025E_05210</name>
</gene>